<reference evidence="2 3" key="1">
    <citation type="submission" date="2020-04" db="EMBL/GenBank/DDBJ databases">
        <authorList>
            <person name="De Canck E."/>
        </authorList>
    </citation>
    <scope>NUCLEOTIDE SEQUENCE [LARGE SCALE GENOMIC DNA]</scope>
    <source>
        <strain evidence="2 3">LMG 22037</strain>
    </source>
</reference>
<name>A0A6J5C6M7_9BURK</name>
<evidence type="ECO:0008006" key="4">
    <source>
        <dbReference type="Google" id="ProtNLM"/>
    </source>
</evidence>
<protein>
    <recommendedName>
        <fullName evidence="4">PAAR domain-containing protein</fullName>
    </recommendedName>
</protein>
<dbReference type="EMBL" id="CADIKB010000035">
    <property type="protein sequence ID" value="CAB3726651.1"/>
    <property type="molecule type" value="Genomic_DNA"/>
</dbReference>
<evidence type="ECO:0000313" key="3">
    <source>
        <dbReference type="Proteomes" id="UP000494249"/>
    </source>
</evidence>
<sequence>MRIPVVRAGDFTTTGGTVLAVKAHISDKGKKIALDGEHATCGNCEGSWPIDGTGEEMNDHGIPVACEGDRVLCPCGNNRVVAGADAGCFIHKQRDGASAGKTNSLLRQPVDARRFDEQFALLDTSGRPLPGFRYRIVTGDGREVAGITDSDGKTQRVSTQTASPLTLQLEK</sequence>
<dbReference type="CDD" id="cd14744">
    <property type="entry name" value="PAAR_CT_2"/>
    <property type="match status" value="1"/>
</dbReference>
<dbReference type="Proteomes" id="UP000494249">
    <property type="component" value="Unassembled WGS sequence"/>
</dbReference>
<evidence type="ECO:0000313" key="2">
    <source>
        <dbReference type="EMBL" id="CAB3726651.1"/>
    </source>
</evidence>
<dbReference type="RefSeq" id="WP_035478837.1">
    <property type="nucleotide sequence ID" value="NZ_CADFGL010000033.1"/>
</dbReference>
<feature type="compositionally biased region" description="Polar residues" evidence="1">
    <location>
        <begin position="155"/>
        <end position="171"/>
    </location>
</feature>
<dbReference type="AlphaFoldDB" id="A0A6J5C6M7"/>
<accession>A0A6J5C6M7</accession>
<organism evidence="2 3">
    <name type="scientific">Paraburkholderia phenoliruptrix</name>
    <dbReference type="NCBI Taxonomy" id="252970"/>
    <lineage>
        <taxon>Bacteria</taxon>
        <taxon>Pseudomonadati</taxon>
        <taxon>Pseudomonadota</taxon>
        <taxon>Betaproteobacteria</taxon>
        <taxon>Burkholderiales</taxon>
        <taxon>Burkholderiaceae</taxon>
        <taxon>Paraburkholderia</taxon>
    </lineage>
</organism>
<gene>
    <name evidence="2" type="ORF">LMG22037_05223</name>
</gene>
<feature type="region of interest" description="Disordered" evidence="1">
    <location>
        <begin position="146"/>
        <end position="171"/>
    </location>
</feature>
<proteinExistence type="predicted"/>
<evidence type="ECO:0000256" key="1">
    <source>
        <dbReference type="SAM" id="MobiDB-lite"/>
    </source>
</evidence>